<feature type="compositionally biased region" description="Low complexity" evidence="1">
    <location>
        <begin position="29"/>
        <end position="47"/>
    </location>
</feature>
<evidence type="ECO:0000256" key="1">
    <source>
        <dbReference type="SAM" id="MobiDB-lite"/>
    </source>
</evidence>
<proteinExistence type="predicted"/>
<evidence type="ECO:0000313" key="2">
    <source>
        <dbReference type="EMBL" id="EFJ01270.1"/>
    </source>
</evidence>
<dbReference type="AlphaFoldDB" id="D8PT87"/>
<reference evidence="2 3" key="1">
    <citation type="journal article" date="2010" name="Nat. Biotechnol.">
        <title>Genome sequence of the model mushroom Schizophyllum commune.</title>
        <authorList>
            <person name="Ohm R.A."/>
            <person name="de Jong J.F."/>
            <person name="Lugones L.G."/>
            <person name="Aerts A."/>
            <person name="Kothe E."/>
            <person name="Stajich J.E."/>
            <person name="de Vries R.P."/>
            <person name="Record E."/>
            <person name="Levasseur A."/>
            <person name="Baker S.E."/>
            <person name="Bartholomew K.A."/>
            <person name="Coutinho P.M."/>
            <person name="Erdmann S."/>
            <person name="Fowler T.J."/>
            <person name="Gathman A.C."/>
            <person name="Lombard V."/>
            <person name="Henrissat B."/>
            <person name="Knabe N."/>
            <person name="Kuees U."/>
            <person name="Lilly W.W."/>
            <person name="Lindquist E."/>
            <person name="Lucas S."/>
            <person name="Magnuson J.K."/>
            <person name="Piumi F."/>
            <person name="Raudaskoski M."/>
            <person name="Salamov A."/>
            <person name="Schmutz J."/>
            <person name="Schwarze F.W.M.R."/>
            <person name="vanKuyk P.A."/>
            <person name="Horton J.S."/>
            <person name="Grigoriev I.V."/>
            <person name="Woesten H.A.B."/>
        </authorList>
    </citation>
    <scope>NUCLEOTIDE SEQUENCE [LARGE SCALE GENOMIC DNA]</scope>
    <source>
        <strain evidence="3">H4-8 / FGSC 9210</strain>
    </source>
</reference>
<dbReference type="InParanoid" id="D8PT87"/>
<evidence type="ECO:0000313" key="3">
    <source>
        <dbReference type="Proteomes" id="UP000007431"/>
    </source>
</evidence>
<dbReference type="RefSeq" id="XP_003036172.1">
    <property type="nucleotide sequence ID" value="XM_003036126.1"/>
</dbReference>
<name>D8PT87_SCHCM</name>
<dbReference type="Proteomes" id="UP000007431">
    <property type="component" value="Unassembled WGS sequence"/>
</dbReference>
<dbReference type="OrthoDB" id="10341000at2759"/>
<feature type="non-terminal residue" evidence="2">
    <location>
        <position position="191"/>
    </location>
</feature>
<dbReference type="KEGG" id="scm:SCHCO_02605013"/>
<dbReference type="GeneID" id="9597186"/>
<organism evidence="3">
    <name type="scientific">Schizophyllum commune (strain H4-8 / FGSC 9210)</name>
    <name type="common">Split gill fungus</name>
    <dbReference type="NCBI Taxonomy" id="578458"/>
    <lineage>
        <taxon>Eukaryota</taxon>
        <taxon>Fungi</taxon>
        <taxon>Dikarya</taxon>
        <taxon>Basidiomycota</taxon>
        <taxon>Agaricomycotina</taxon>
        <taxon>Agaricomycetes</taxon>
        <taxon>Agaricomycetidae</taxon>
        <taxon>Agaricales</taxon>
        <taxon>Schizophyllaceae</taxon>
        <taxon>Schizophyllum</taxon>
    </lineage>
</organism>
<feature type="compositionally biased region" description="Basic residues" evidence="1">
    <location>
        <begin position="48"/>
        <end position="72"/>
    </location>
</feature>
<protein>
    <submittedName>
        <fullName evidence="2">Uncharacterized protein</fullName>
    </submittedName>
</protein>
<dbReference type="EMBL" id="GL377303">
    <property type="protein sequence ID" value="EFJ01270.1"/>
    <property type="molecule type" value="Genomic_DNA"/>
</dbReference>
<feature type="region of interest" description="Disordered" evidence="1">
    <location>
        <begin position="1"/>
        <end position="72"/>
    </location>
</feature>
<gene>
    <name evidence="2" type="ORF">SCHCODRAFT_106006</name>
</gene>
<dbReference type="VEuPathDB" id="FungiDB:SCHCODRAFT_02605013"/>
<dbReference type="HOGENOM" id="CLU_1422171_0_0_1"/>
<sequence length="191" mass="21389">MSSTTPDSSAPKVQGAISAPITTTSKRVAFAAGTAPGTARARTTAKSSSRRTRPSSTSTHRRRPRPRPRPRHMVYAIMLTEKGMKSFNDAHFGPAPPGLNEEEYQSWWGNEMEALYSIIPRHCLNRFDLRNMDNFELTFVRDGDHEAPAIVFADNSSRRTSSLPDPEQVAAVAKYIHQEGDEPKWYRVAKM</sequence>
<keyword evidence="3" id="KW-1185">Reference proteome</keyword>
<accession>D8PT87</accession>